<dbReference type="EMBL" id="JAGSOY010000023">
    <property type="protein sequence ID" value="MBU2711650.1"/>
    <property type="molecule type" value="Genomic_DNA"/>
</dbReference>
<keyword evidence="4 7" id="KW-0812">Transmembrane</keyword>
<dbReference type="InterPro" id="IPR042194">
    <property type="entry name" value="FHIPEP_1"/>
</dbReference>
<comment type="caution">
    <text evidence="8">The sequence shown here is derived from an EMBL/GenBank/DDBJ whole genome shotgun (WGS) entry which is preliminary data.</text>
</comment>
<comment type="subcellular location">
    <subcellularLocation>
        <location evidence="1">Cell membrane</location>
        <topology evidence="1">Multi-pass membrane protein</topology>
    </subcellularLocation>
</comment>
<keyword evidence="5 7" id="KW-1133">Transmembrane helix</keyword>
<evidence type="ECO:0000313" key="9">
    <source>
        <dbReference type="Proteomes" id="UP000690515"/>
    </source>
</evidence>
<evidence type="ECO:0000256" key="2">
    <source>
        <dbReference type="ARBA" id="ARBA00008835"/>
    </source>
</evidence>
<dbReference type="InterPro" id="IPR001712">
    <property type="entry name" value="T3SS_FHIPEP"/>
</dbReference>
<feature type="transmembrane region" description="Helical" evidence="7">
    <location>
        <begin position="40"/>
        <end position="59"/>
    </location>
</feature>
<dbReference type="PROSITE" id="PS00994">
    <property type="entry name" value="FHIPEP"/>
    <property type="match status" value="1"/>
</dbReference>
<feature type="transmembrane region" description="Helical" evidence="7">
    <location>
        <begin position="111"/>
        <end position="130"/>
    </location>
</feature>
<feature type="transmembrane region" description="Helical" evidence="7">
    <location>
        <begin position="71"/>
        <end position="91"/>
    </location>
</feature>
<dbReference type="PRINTS" id="PR00949">
    <property type="entry name" value="TYPE3IMAPROT"/>
</dbReference>
<reference evidence="8 9" key="1">
    <citation type="submission" date="2021-04" db="EMBL/GenBank/DDBJ databases">
        <authorList>
            <person name="Pira H."/>
            <person name="Risdian C."/>
            <person name="Wink J."/>
        </authorList>
    </citation>
    <scope>NUCLEOTIDE SEQUENCE [LARGE SCALE GENOMIC DNA]</scope>
    <source>
        <strain evidence="8 9">WH53</strain>
    </source>
</reference>
<sequence length="687" mass="75762">MKSITIKDLLGSQSELLLVVAVVGILLVLFTPVPAVVLDILLITNFSFALLILLVTFYIDRPVDFSTFPSLLLIATLFRLALNISATRLILSDGDAGQVINAIGEYVVGGNYVIGLVIFFILIVVQYVVVTSGAQRVAEVAARFTLDSLPGKQMSIDAELNMGIISEQEAKKKRTNLEREANFYGAMDGASKFVKGDAIAGIIIVLIDIIGGLSVGIGQNGLSWSAALHTYTLMTVGDGLVTQIPALILSTGTGIIVTRAASDSFLGQEVSRQVTRYPKSLILVALALFCIMFTKGIPWLPVFAVLVVICFLIYKALNAHRQSDSEENITQQDIQESEGDTLYNQLAISPIELSLGKNLADRFSAENSLLSEKIKSFRKQYAMESGLVIPKVKIIADSKLAENHYEIRIHGSRVDSNNCYLDRYLAISTQSDIALEGIKDKDPSYQLPAVWITHDQTSIAKQQMCTVVDSTTVIFTHFCEVIRRHADELLTRSEVEKLLMPIKQLHASLYEEVIPNMLSLTDVQKVLQRLVKESVSIRNMELILEALADHGKTTKDPIFLSESIRQNMGRNICESFLDDNNTLHVMSLSPKLEQQLVSQLQPNTEQTTDIHIDPLLTERLVIAIANTAEQMAMNNLKPVLLCSSVLRPHLKLLTERTLKHLTILSIQEIPSVIAITSFSTVSIQESS</sequence>
<evidence type="ECO:0000256" key="7">
    <source>
        <dbReference type="SAM" id="Phobius"/>
    </source>
</evidence>
<dbReference type="PANTHER" id="PTHR30161">
    <property type="entry name" value="FLAGELLAR EXPORT PROTEIN, MEMBRANE FLHA SUBUNIT-RELATED"/>
    <property type="match status" value="1"/>
</dbReference>
<evidence type="ECO:0000256" key="3">
    <source>
        <dbReference type="ARBA" id="ARBA00022475"/>
    </source>
</evidence>
<evidence type="ECO:0000256" key="1">
    <source>
        <dbReference type="ARBA" id="ARBA00004651"/>
    </source>
</evidence>
<dbReference type="InterPro" id="IPR025505">
    <property type="entry name" value="FHIPEP_CS"/>
</dbReference>
<keyword evidence="6 7" id="KW-0472">Membrane</keyword>
<evidence type="ECO:0000256" key="5">
    <source>
        <dbReference type="ARBA" id="ARBA00022989"/>
    </source>
</evidence>
<proteinExistence type="inferred from homology"/>
<dbReference type="PIRSF" id="PIRSF005419">
    <property type="entry name" value="FlhA"/>
    <property type="match status" value="1"/>
</dbReference>
<dbReference type="Pfam" id="PF00771">
    <property type="entry name" value="FHIPEP"/>
    <property type="match status" value="1"/>
</dbReference>
<keyword evidence="3" id="KW-1003">Cell membrane</keyword>
<dbReference type="InterPro" id="IPR042196">
    <property type="entry name" value="FHIPEP_4"/>
</dbReference>
<name>A0ABS5ZCA6_9GAMM</name>
<organism evidence="8 9">
    <name type="scientific">Zooshikella harenae</name>
    <dbReference type="NCBI Taxonomy" id="2827238"/>
    <lineage>
        <taxon>Bacteria</taxon>
        <taxon>Pseudomonadati</taxon>
        <taxon>Pseudomonadota</taxon>
        <taxon>Gammaproteobacteria</taxon>
        <taxon>Oceanospirillales</taxon>
        <taxon>Zooshikellaceae</taxon>
        <taxon>Zooshikella</taxon>
    </lineage>
</organism>
<dbReference type="Gene3D" id="3.40.50.12790">
    <property type="entry name" value="FHIPEP family, domain 4"/>
    <property type="match status" value="1"/>
</dbReference>
<feature type="transmembrane region" description="Helical" evidence="7">
    <location>
        <begin position="198"/>
        <end position="220"/>
    </location>
</feature>
<comment type="similarity">
    <text evidence="2">Belongs to the FHIPEP (flagella/HR/invasion proteins export pore) family.</text>
</comment>
<feature type="transmembrane region" description="Helical" evidence="7">
    <location>
        <begin position="281"/>
        <end position="314"/>
    </location>
</feature>
<dbReference type="Gene3D" id="3.40.30.60">
    <property type="entry name" value="FHIPEP family, domain 1"/>
    <property type="match status" value="1"/>
</dbReference>
<dbReference type="PANTHER" id="PTHR30161:SF1">
    <property type="entry name" value="FLAGELLAR BIOSYNTHESIS PROTEIN FLHA-RELATED"/>
    <property type="match status" value="1"/>
</dbReference>
<feature type="transmembrane region" description="Helical" evidence="7">
    <location>
        <begin position="16"/>
        <end position="34"/>
    </location>
</feature>
<feature type="transmembrane region" description="Helical" evidence="7">
    <location>
        <begin position="240"/>
        <end position="261"/>
    </location>
</feature>
<evidence type="ECO:0000313" key="8">
    <source>
        <dbReference type="EMBL" id="MBU2711650.1"/>
    </source>
</evidence>
<keyword evidence="9" id="KW-1185">Reference proteome</keyword>
<protein>
    <submittedName>
        <fullName evidence="8">FHIPEP family type III secretion protein</fullName>
    </submittedName>
</protein>
<dbReference type="Proteomes" id="UP000690515">
    <property type="component" value="Unassembled WGS sequence"/>
</dbReference>
<dbReference type="InterPro" id="IPR042193">
    <property type="entry name" value="FHIPEP_3"/>
</dbReference>
<evidence type="ECO:0000256" key="4">
    <source>
        <dbReference type="ARBA" id="ARBA00022692"/>
    </source>
</evidence>
<accession>A0ABS5ZCA6</accession>
<evidence type="ECO:0000256" key="6">
    <source>
        <dbReference type="ARBA" id="ARBA00023136"/>
    </source>
</evidence>
<gene>
    <name evidence="8" type="ORF">KCG35_11325</name>
</gene>
<dbReference type="Gene3D" id="1.10.8.540">
    <property type="entry name" value="FHIPEP family, domain 3"/>
    <property type="match status" value="1"/>
</dbReference>
<dbReference type="RefSeq" id="WP_215819809.1">
    <property type="nucleotide sequence ID" value="NZ_JAGSOY010000023.1"/>
</dbReference>